<evidence type="ECO:0000313" key="1">
    <source>
        <dbReference type="EMBL" id="AYV79631.1"/>
    </source>
</evidence>
<proteinExistence type="predicted"/>
<name>A0A3G5A038_9VIRU</name>
<gene>
    <name evidence="1" type="ORF">Faunusvirus31_1</name>
</gene>
<protein>
    <submittedName>
        <fullName evidence="1">Uncharacterized protein</fullName>
    </submittedName>
</protein>
<reference evidence="1" key="1">
    <citation type="submission" date="2018-10" db="EMBL/GenBank/DDBJ databases">
        <title>Hidden diversity of soil giant viruses.</title>
        <authorList>
            <person name="Schulz F."/>
            <person name="Alteio L."/>
            <person name="Goudeau D."/>
            <person name="Ryan E.M."/>
            <person name="Malmstrom R.R."/>
            <person name="Blanchard J."/>
            <person name="Woyke T."/>
        </authorList>
    </citation>
    <scope>NUCLEOTIDE SEQUENCE</scope>
    <source>
        <strain evidence="1">FNV1</strain>
    </source>
</reference>
<organism evidence="1">
    <name type="scientific">Faunusvirus sp</name>
    <dbReference type="NCBI Taxonomy" id="2487766"/>
    <lineage>
        <taxon>Viruses</taxon>
        <taxon>Varidnaviria</taxon>
        <taxon>Bamfordvirae</taxon>
        <taxon>Nucleocytoviricota</taxon>
        <taxon>Megaviricetes</taxon>
        <taxon>Imitervirales</taxon>
        <taxon>Mimiviridae</taxon>
    </lineage>
</organism>
<dbReference type="EMBL" id="MK072162">
    <property type="protein sequence ID" value="AYV79631.1"/>
    <property type="molecule type" value="Genomic_DNA"/>
</dbReference>
<sequence>MGTTESVPKIHPIPKFLSENQTGTWITEQPITGFKLITCKCKKYGGLFTEQVTVPITAQVTVPKGSSVVRSYKLPSTMLIKWPYMTKQEREPNNALKTDEYKIDKIFIDSSGITPIECYSTYKPTLKYKEGQIYKESALDKNIQNVATEGLYFYLTRYEAESNLFRGIGR</sequence>
<accession>A0A3G5A038</accession>